<feature type="domain" description="HTH cro/C1-type" evidence="1">
    <location>
        <begin position="239"/>
        <end position="269"/>
    </location>
</feature>
<dbReference type="EMBL" id="MN877442">
    <property type="protein sequence ID" value="QHZ59853.1"/>
    <property type="molecule type" value="Genomic_DNA"/>
</dbReference>
<dbReference type="KEGG" id="vg:55626546"/>
<dbReference type="Gene3D" id="1.10.260.40">
    <property type="entry name" value="lambda repressor-like DNA-binding domains"/>
    <property type="match status" value="1"/>
</dbReference>
<keyword evidence="3" id="KW-1185">Reference proteome</keyword>
<evidence type="ECO:0000313" key="2">
    <source>
        <dbReference type="EMBL" id="QHZ59853.1"/>
    </source>
</evidence>
<sequence>MTDKTSDDIYKEACSLVSTDIDHSLRMKIIGDKFTELMIHYGFYTRNDIEAQAKVNRKRVQAVEQSKEGYEPKRYITLDLAKSAYAYILGQGGKPIDAYTEIAPIHGEKVEDIRDMASRGYYYSKDVVKHFDDIAPVRLSKGISQEEHTELHNKQKDMSKKGTLPRTALKKASTLNNQLNELSKGVTLHETLTGLEEKVDILENNSIYLEGKVELQSSDISTLKEITGMEELPNKEKAKLLRSKNFTQKVVADMLGVSLSTIKRWEKENGQ</sequence>
<dbReference type="InterPro" id="IPR010982">
    <property type="entry name" value="Lambda_DNA-bd_dom_sf"/>
</dbReference>
<dbReference type="InterPro" id="IPR001387">
    <property type="entry name" value="Cro/C1-type_HTH"/>
</dbReference>
<dbReference type="RefSeq" id="YP_009855806.1">
    <property type="nucleotide sequence ID" value="NC_048847.1"/>
</dbReference>
<dbReference type="GeneID" id="55626546"/>
<dbReference type="PROSITE" id="PS50943">
    <property type="entry name" value="HTH_CROC1"/>
    <property type="match status" value="1"/>
</dbReference>
<dbReference type="CDD" id="cd00093">
    <property type="entry name" value="HTH_XRE"/>
    <property type="match status" value="1"/>
</dbReference>
<name>A0A6C0R1G3_9CAUD</name>
<evidence type="ECO:0000259" key="1">
    <source>
        <dbReference type="PROSITE" id="PS50943"/>
    </source>
</evidence>
<accession>A0A6C0R1G3</accession>
<reference evidence="2 3" key="1">
    <citation type="submission" date="2019-12" db="EMBL/GenBank/DDBJ databases">
        <title>Alteromonas phage V22 represents a new genus of marine bacteriophages that requires a novel tail fiber chaperone for host recognition.</title>
        <authorList>
            <person name="Gonzalez-Serrano R."/>
            <person name="Dunne M."/>
            <person name="Rosselli R."/>
            <person name="Martin-Cuadrado A.-B."/>
            <person name="Grosboillot V."/>
            <person name="Zinsli L."/>
            <person name="Roda-Garcia J.J."/>
            <person name="Loessner M.J."/>
            <person name="Rodriguez-Valera F."/>
        </authorList>
    </citation>
    <scope>NUCLEOTIDE SEQUENCE [LARGE SCALE GENOMIC DNA]</scope>
</reference>
<dbReference type="GO" id="GO:0003677">
    <property type="term" value="F:DNA binding"/>
    <property type="evidence" value="ECO:0007669"/>
    <property type="project" value="InterPro"/>
</dbReference>
<evidence type="ECO:0000313" key="3">
    <source>
        <dbReference type="Proteomes" id="UP000479357"/>
    </source>
</evidence>
<dbReference type="Proteomes" id="UP000479357">
    <property type="component" value="Segment"/>
</dbReference>
<organism evidence="2 3">
    <name type="scientific">Alteromonas phage vB_AmeM_PT11-V22</name>
    <dbReference type="NCBI Taxonomy" id="2704031"/>
    <lineage>
        <taxon>Viruses</taxon>
        <taxon>Duplodnaviria</taxon>
        <taxon>Heunggongvirae</taxon>
        <taxon>Uroviricota</taxon>
        <taxon>Caudoviricetes</taxon>
        <taxon>Myoalterovirus</taxon>
        <taxon>Myoalterovirus PT11V22</taxon>
    </lineage>
</organism>
<dbReference type="Pfam" id="PF01381">
    <property type="entry name" value="HTH_3"/>
    <property type="match status" value="1"/>
</dbReference>
<protein>
    <submittedName>
        <fullName evidence="2">Helix-turn-helix domain-containing protein</fullName>
    </submittedName>
</protein>
<proteinExistence type="predicted"/>